<dbReference type="InterPro" id="IPR051556">
    <property type="entry name" value="N-term/lysine_N-AcTrnsfr"/>
</dbReference>
<dbReference type="CDD" id="cd04301">
    <property type="entry name" value="NAT_SF"/>
    <property type="match status" value="1"/>
</dbReference>
<reference evidence="4 5" key="1">
    <citation type="submission" date="2017-07" db="EMBL/GenBank/DDBJ databases">
        <title>Isolation and whole genome analysis of endospore-forming bacteria from heroin.</title>
        <authorList>
            <person name="Kalinowski J."/>
            <person name="Ahrens B."/>
            <person name="Al-Dilaimi A."/>
            <person name="Winkler A."/>
            <person name="Wibberg D."/>
            <person name="Schleenbecker U."/>
            <person name="Ruckert C."/>
            <person name="Wolfel R."/>
            <person name="Grass G."/>
        </authorList>
    </citation>
    <scope>NUCLEOTIDE SEQUENCE [LARGE SCALE GENOMIC DNA]</scope>
    <source>
        <strain evidence="4 5">7523-2</strain>
    </source>
</reference>
<dbReference type="AlphaFoldDB" id="A0A268S5P8"/>
<dbReference type="Pfam" id="PF00583">
    <property type="entry name" value="Acetyltransf_1"/>
    <property type="match status" value="1"/>
</dbReference>
<dbReference type="RefSeq" id="WP_094424224.1">
    <property type="nucleotide sequence ID" value="NZ_CP019985.1"/>
</dbReference>
<dbReference type="InterPro" id="IPR016181">
    <property type="entry name" value="Acyl_CoA_acyltransferase"/>
</dbReference>
<dbReference type="SUPFAM" id="SSF55729">
    <property type="entry name" value="Acyl-CoA N-acyltransferases (Nat)"/>
    <property type="match status" value="1"/>
</dbReference>
<dbReference type="InterPro" id="IPR000182">
    <property type="entry name" value="GNAT_dom"/>
</dbReference>
<dbReference type="GeneID" id="86924324"/>
<dbReference type="EMBL" id="NPBS01000007">
    <property type="protein sequence ID" value="PAF27834.1"/>
    <property type="molecule type" value="Genomic_DNA"/>
</dbReference>
<keyword evidence="2" id="KW-0012">Acyltransferase</keyword>
<evidence type="ECO:0000313" key="5">
    <source>
        <dbReference type="Proteomes" id="UP000216133"/>
    </source>
</evidence>
<evidence type="ECO:0000256" key="2">
    <source>
        <dbReference type="ARBA" id="ARBA00023315"/>
    </source>
</evidence>
<gene>
    <name evidence="4" type="ORF">CHH61_01330</name>
</gene>
<dbReference type="PANTHER" id="PTHR42919:SF8">
    <property type="entry name" value="N-ALPHA-ACETYLTRANSFERASE 50"/>
    <property type="match status" value="1"/>
</dbReference>
<evidence type="ECO:0000259" key="3">
    <source>
        <dbReference type="PROSITE" id="PS51186"/>
    </source>
</evidence>
<sequence length="204" mass="23532">MTVEVRTYVADDERDWLCLRVLAFMDTPYYDNVLQVKERYRNPAIELVCVEAGQLVGLIDVELDSDSRPVCSLKEGKGGMIWHIAVHPDYRKRSIASLLLAEVEKAAHAHSLDYLEAWTREDPAANQWYKRHLFRQHTSYLHVYMDAEEAKRNIHSHCQGITPVGVFAHYSGDRKEEVRNAFKRVHECRCYVKQLKGGSLDANA</sequence>
<keyword evidence="1 4" id="KW-0808">Transferase</keyword>
<accession>A0A268S5P8</accession>
<proteinExistence type="predicted"/>
<organism evidence="4 5">
    <name type="scientific">Shouchella clausii</name>
    <name type="common">Alkalihalobacillus clausii</name>
    <dbReference type="NCBI Taxonomy" id="79880"/>
    <lineage>
        <taxon>Bacteria</taxon>
        <taxon>Bacillati</taxon>
        <taxon>Bacillota</taxon>
        <taxon>Bacilli</taxon>
        <taxon>Bacillales</taxon>
        <taxon>Bacillaceae</taxon>
        <taxon>Shouchella</taxon>
    </lineage>
</organism>
<feature type="domain" description="N-acetyltransferase" evidence="3">
    <location>
        <begin position="3"/>
        <end position="185"/>
    </location>
</feature>
<dbReference type="Gene3D" id="3.40.630.30">
    <property type="match status" value="1"/>
</dbReference>
<evidence type="ECO:0000256" key="1">
    <source>
        <dbReference type="ARBA" id="ARBA00022679"/>
    </source>
</evidence>
<protein>
    <submittedName>
        <fullName evidence="4">GNAT family N-acetyltransferase</fullName>
    </submittedName>
</protein>
<dbReference type="GO" id="GO:0016747">
    <property type="term" value="F:acyltransferase activity, transferring groups other than amino-acyl groups"/>
    <property type="evidence" value="ECO:0007669"/>
    <property type="project" value="InterPro"/>
</dbReference>
<dbReference type="PANTHER" id="PTHR42919">
    <property type="entry name" value="N-ALPHA-ACETYLTRANSFERASE"/>
    <property type="match status" value="1"/>
</dbReference>
<evidence type="ECO:0000313" key="4">
    <source>
        <dbReference type="EMBL" id="PAF27834.1"/>
    </source>
</evidence>
<comment type="caution">
    <text evidence="4">The sequence shown here is derived from an EMBL/GenBank/DDBJ whole genome shotgun (WGS) entry which is preliminary data.</text>
</comment>
<dbReference type="PROSITE" id="PS51186">
    <property type="entry name" value="GNAT"/>
    <property type="match status" value="1"/>
</dbReference>
<dbReference type="Proteomes" id="UP000216133">
    <property type="component" value="Unassembled WGS sequence"/>
</dbReference>
<name>A0A268S5P8_SHOCL</name>